<keyword evidence="7" id="KW-1185">Reference proteome</keyword>
<proteinExistence type="predicted"/>
<evidence type="ECO:0008006" key="8">
    <source>
        <dbReference type="Google" id="ProtNLM"/>
    </source>
</evidence>
<dbReference type="EMBL" id="JACHHB010000002">
    <property type="protein sequence ID" value="MBB5172372.1"/>
    <property type="molecule type" value="Genomic_DNA"/>
</dbReference>
<dbReference type="InterPro" id="IPR019109">
    <property type="entry name" value="MamF_MmsF"/>
</dbReference>
<sequence length="104" mass="12082">MKDEHLLAMLIYLLSFFTTIIGPLIIWLLKKDESELIDHHGREYFNFTISFMVYMVVAIILTMVLVGIFLAFIIPVIGFIITIVGAVKAYHGEYYRLPLIFRIL</sequence>
<organism evidence="6 7">
    <name type="scientific">Texcoconibacillus texcoconensis</name>
    <dbReference type="NCBI Taxonomy" id="1095777"/>
    <lineage>
        <taxon>Bacteria</taxon>
        <taxon>Bacillati</taxon>
        <taxon>Bacillota</taxon>
        <taxon>Bacilli</taxon>
        <taxon>Bacillales</taxon>
        <taxon>Bacillaceae</taxon>
        <taxon>Texcoconibacillus</taxon>
    </lineage>
</organism>
<comment type="subcellular location">
    <subcellularLocation>
        <location evidence="1">Membrane</location>
        <topology evidence="1">Multi-pass membrane protein</topology>
    </subcellularLocation>
</comment>
<evidence type="ECO:0000313" key="7">
    <source>
        <dbReference type="Proteomes" id="UP000551878"/>
    </source>
</evidence>
<comment type="caution">
    <text evidence="6">The sequence shown here is derived from an EMBL/GenBank/DDBJ whole genome shotgun (WGS) entry which is preliminary data.</text>
</comment>
<dbReference type="Pfam" id="PF09685">
    <property type="entry name" value="MamF_MmsF"/>
    <property type="match status" value="1"/>
</dbReference>
<feature type="transmembrane region" description="Helical" evidence="5">
    <location>
        <begin position="6"/>
        <end position="29"/>
    </location>
</feature>
<dbReference type="Proteomes" id="UP000551878">
    <property type="component" value="Unassembled WGS sequence"/>
</dbReference>
<dbReference type="AlphaFoldDB" id="A0A840QLX3"/>
<feature type="transmembrane region" description="Helical" evidence="5">
    <location>
        <begin position="68"/>
        <end position="87"/>
    </location>
</feature>
<keyword evidence="3 5" id="KW-1133">Transmembrane helix</keyword>
<accession>A0A840QLX3</accession>
<evidence type="ECO:0000256" key="2">
    <source>
        <dbReference type="ARBA" id="ARBA00022692"/>
    </source>
</evidence>
<keyword evidence="4 5" id="KW-0472">Membrane</keyword>
<keyword evidence="2 5" id="KW-0812">Transmembrane</keyword>
<evidence type="ECO:0000256" key="4">
    <source>
        <dbReference type="ARBA" id="ARBA00023136"/>
    </source>
</evidence>
<evidence type="ECO:0000313" key="6">
    <source>
        <dbReference type="EMBL" id="MBB5172372.1"/>
    </source>
</evidence>
<evidence type="ECO:0000256" key="3">
    <source>
        <dbReference type="ARBA" id="ARBA00022989"/>
    </source>
</evidence>
<evidence type="ECO:0000256" key="5">
    <source>
        <dbReference type="SAM" id="Phobius"/>
    </source>
</evidence>
<feature type="transmembrane region" description="Helical" evidence="5">
    <location>
        <begin position="44"/>
        <end position="62"/>
    </location>
</feature>
<gene>
    <name evidence="6" type="ORF">HNQ41_000516</name>
</gene>
<name>A0A840QLX3_9BACI</name>
<reference evidence="6 7" key="1">
    <citation type="submission" date="2020-08" db="EMBL/GenBank/DDBJ databases">
        <title>Genomic Encyclopedia of Type Strains, Phase IV (KMG-IV): sequencing the most valuable type-strain genomes for metagenomic binning, comparative biology and taxonomic classification.</title>
        <authorList>
            <person name="Goeker M."/>
        </authorList>
    </citation>
    <scope>NUCLEOTIDE SEQUENCE [LARGE SCALE GENOMIC DNA]</scope>
    <source>
        <strain evidence="6 7">DSM 24696</strain>
    </source>
</reference>
<protein>
    <recommendedName>
        <fullName evidence="8">DUF4870 domain-containing protein</fullName>
    </recommendedName>
</protein>
<evidence type="ECO:0000256" key="1">
    <source>
        <dbReference type="ARBA" id="ARBA00004141"/>
    </source>
</evidence>